<sequence length="92" mass="10316">MNKPKILVLISVVLLTLIMVGCAAPNSRLSGNDRVLMANDELIRFVYELNQSDLSELYNYAAEHCSKLNKRAEQGTRTCDGNRCEIAYFCEG</sequence>
<comment type="caution">
    <text evidence="1">The sequence shown here is derived from an EMBL/GenBank/DDBJ whole genome shotgun (WGS) entry which is preliminary data.</text>
</comment>
<gene>
    <name evidence="1" type="ORF">CWE21_00570</name>
</gene>
<organism evidence="1 2">
    <name type="scientific">Pseudidiomarina aquimaris</name>
    <dbReference type="NCBI Taxonomy" id="641841"/>
    <lineage>
        <taxon>Bacteria</taxon>
        <taxon>Pseudomonadati</taxon>
        <taxon>Pseudomonadota</taxon>
        <taxon>Gammaproteobacteria</taxon>
        <taxon>Alteromonadales</taxon>
        <taxon>Idiomarinaceae</taxon>
        <taxon>Pseudidiomarina</taxon>
    </lineage>
</organism>
<protein>
    <submittedName>
        <fullName evidence="1">Uncharacterized protein</fullName>
    </submittedName>
</protein>
<evidence type="ECO:0000313" key="2">
    <source>
        <dbReference type="Proteomes" id="UP000286678"/>
    </source>
</evidence>
<dbReference type="Proteomes" id="UP000286678">
    <property type="component" value="Unassembled WGS sequence"/>
</dbReference>
<proteinExistence type="predicted"/>
<keyword evidence="2" id="KW-1185">Reference proteome</keyword>
<dbReference type="PROSITE" id="PS51257">
    <property type="entry name" value="PROKAR_LIPOPROTEIN"/>
    <property type="match status" value="1"/>
</dbReference>
<dbReference type="EMBL" id="PIPT01000001">
    <property type="protein sequence ID" value="RUO50633.1"/>
    <property type="molecule type" value="Genomic_DNA"/>
</dbReference>
<name>A0A432XPP4_9GAMM</name>
<reference evidence="2" key="1">
    <citation type="journal article" date="2018" name="Front. Microbiol.">
        <title>Genome-Based Analysis Reveals the Taxonomy and Diversity of the Family Idiomarinaceae.</title>
        <authorList>
            <person name="Liu Y."/>
            <person name="Lai Q."/>
            <person name="Shao Z."/>
        </authorList>
    </citation>
    <scope>NUCLEOTIDE SEQUENCE [LARGE SCALE GENOMIC DNA]</scope>
    <source>
        <strain evidence="2">SW15</strain>
    </source>
</reference>
<dbReference type="AlphaFoldDB" id="A0A432XPP4"/>
<evidence type="ECO:0000313" key="1">
    <source>
        <dbReference type="EMBL" id="RUO50633.1"/>
    </source>
</evidence>
<accession>A0A432XPP4</accession>